<dbReference type="InterPro" id="IPR046077">
    <property type="entry name" value="DUF6095"/>
</dbReference>
<evidence type="ECO:0000313" key="2">
    <source>
        <dbReference type="EMBL" id="MCA0152730.1"/>
    </source>
</evidence>
<evidence type="ECO:0000313" key="3">
    <source>
        <dbReference type="Proteomes" id="UP001198402"/>
    </source>
</evidence>
<proteinExistence type="predicted"/>
<accession>A0ABS7Y0F1</accession>
<reference evidence="3" key="1">
    <citation type="submission" date="2023-07" db="EMBL/GenBank/DDBJ databases">
        <authorList>
            <person name="Yue Y."/>
        </authorList>
    </citation>
    <scope>NUCLEOTIDE SEQUENCE [LARGE SCALE GENOMIC DNA]</scope>
    <source>
        <strain evidence="3">2Y89</strain>
    </source>
</reference>
<keyword evidence="3" id="KW-1185">Reference proteome</keyword>
<keyword evidence="1" id="KW-0812">Transmembrane</keyword>
<organism evidence="2 3">
    <name type="scientific">Winogradskyella vincentii</name>
    <dbReference type="NCBI Taxonomy" id="2877122"/>
    <lineage>
        <taxon>Bacteria</taxon>
        <taxon>Pseudomonadati</taxon>
        <taxon>Bacteroidota</taxon>
        <taxon>Flavobacteriia</taxon>
        <taxon>Flavobacteriales</taxon>
        <taxon>Flavobacteriaceae</taxon>
        <taxon>Winogradskyella</taxon>
    </lineage>
</organism>
<evidence type="ECO:0000256" key="1">
    <source>
        <dbReference type="SAM" id="Phobius"/>
    </source>
</evidence>
<comment type="caution">
    <text evidence="2">The sequence shown here is derived from an EMBL/GenBank/DDBJ whole genome shotgun (WGS) entry which is preliminary data.</text>
</comment>
<feature type="transmembrane region" description="Helical" evidence="1">
    <location>
        <begin position="20"/>
        <end position="38"/>
    </location>
</feature>
<dbReference type="Proteomes" id="UP001198402">
    <property type="component" value="Unassembled WGS sequence"/>
</dbReference>
<protein>
    <submittedName>
        <fullName evidence="2">DUF6095 family protein</fullName>
    </submittedName>
</protein>
<feature type="transmembrane region" description="Helical" evidence="1">
    <location>
        <begin position="44"/>
        <end position="71"/>
    </location>
</feature>
<dbReference type="EMBL" id="JAIUJS010000003">
    <property type="protein sequence ID" value="MCA0152730.1"/>
    <property type="molecule type" value="Genomic_DNA"/>
</dbReference>
<sequence>MEENNRTDKEILTKGIKRLIICLLLMFAGPTLLHISFSNDDKPLFIPLLIVSLIICIMAIFFLFSGINTIINSMFQSKK</sequence>
<gene>
    <name evidence="2" type="ORF">LBV24_05850</name>
</gene>
<keyword evidence="1" id="KW-1133">Transmembrane helix</keyword>
<keyword evidence="1" id="KW-0472">Membrane</keyword>
<name>A0ABS7Y0F1_9FLAO</name>
<dbReference type="Pfam" id="PF19589">
    <property type="entry name" value="DUF6095"/>
    <property type="match status" value="1"/>
</dbReference>
<dbReference type="RefSeq" id="WP_224477666.1">
    <property type="nucleotide sequence ID" value="NZ_JAIUJS010000003.1"/>
</dbReference>